<proteinExistence type="predicted"/>
<evidence type="ECO:0000313" key="2">
    <source>
        <dbReference type="Proteomes" id="UP000279259"/>
    </source>
</evidence>
<protein>
    <submittedName>
        <fullName evidence="1">Uncharacterized protein</fullName>
    </submittedName>
</protein>
<sequence length="158" mass="17591">MSSKNAISDFLVTANRVANPLFDWTAEVAAVGVSRDTDTLSLSFSPLNPLNRRSTTTEDFEPDQETLSFIVTNKHALEDFWTARTLSRLLVQAHRRDATATDTVYNPYFGVDLTMDGVELPLAPETLRIRAEQKEHSDTSRAEVDLLISYPSTMAPGQ</sequence>
<evidence type="ECO:0000313" key="1">
    <source>
        <dbReference type="EMBL" id="RSH92747.1"/>
    </source>
</evidence>
<comment type="caution">
    <text evidence="1">The sequence shown here is derived from an EMBL/GenBank/DDBJ whole genome shotgun (WGS) entry which is preliminary data.</text>
</comment>
<dbReference type="AlphaFoldDB" id="A0A427YNV7"/>
<accession>A0A427YNV7</accession>
<reference evidence="1 2" key="1">
    <citation type="submission" date="2018-11" db="EMBL/GenBank/DDBJ databases">
        <title>Genome sequence of Saitozyma podzolica DSM 27192.</title>
        <authorList>
            <person name="Aliyu H."/>
            <person name="Gorte O."/>
            <person name="Ochsenreither K."/>
        </authorList>
    </citation>
    <scope>NUCLEOTIDE SEQUENCE [LARGE SCALE GENOMIC DNA]</scope>
    <source>
        <strain evidence="1 2">DSM 27192</strain>
    </source>
</reference>
<organism evidence="1 2">
    <name type="scientific">Saitozyma podzolica</name>
    <dbReference type="NCBI Taxonomy" id="1890683"/>
    <lineage>
        <taxon>Eukaryota</taxon>
        <taxon>Fungi</taxon>
        <taxon>Dikarya</taxon>
        <taxon>Basidiomycota</taxon>
        <taxon>Agaricomycotina</taxon>
        <taxon>Tremellomycetes</taxon>
        <taxon>Tremellales</taxon>
        <taxon>Trimorphomycetaceae</taxon>
        <taxon>Saitozyma</taxon>
    </lineage>
</organism>
<gene>
    <name evidence="1" type="ORF">EHS25_008193</name>
</gene>
<dbReference type="EMBL" id="RSCD01000005">
    <property type="protein sequence ID" value="RSH92747.1"/>
    <property type="molecule type" value="Genomic_DNA"/>
</dbReference>
<name>A0A427YNV7_9TREE</name>
<keyword evidence="2" id="KW-1185">Reference proteome</keyword>
<dbReference type="Proteomes" id="UP000279259">
    <property type="component" value="Unassembled WGS sequence"/>
</dbReference>